<evidence type="ECO:0000256" key="13">
    <source>
        <dbReference type="ARBA" id="ARBA00023316"/>
    </source>
</evidence>
<reference evidence="17" key="2">
    <citation type="submission" date="2021-04" db="EMBL/GenBank/DDBJ databases">
        <authorList>
            <person name="Gilroy R."/>
        </authorList>
    </citation>
    <scope>NUCLEOTIDE SEQUENCE</scope>
    <source>
        <strain evidence="17">CHK186-1790</strain>
    </source>
</reference>
<evidence type="ECO:0000256" key="6">
    <source>
        <dbReference type="ARBA" id="ARBA00022679"/>
    </source>
</evidence>
<keyword evidence="12" id="KW-0012">Acyltransferase</keyword>
<dbReference type="PANTHER" id="PTHR43584:SF3">
    <property type="entry name" value="BIFUNCTIONAL PROTEIN GLMU"/>
    <property type="match status" value="1"/>
</dbReference>
<organism evidence="17 18">
    <name type="scientific">Candidatus Intestinimonas pullistercoris</name>
    <dbReference type="NCBI Taxonomy" id="2838623"/>
    <lineage>
        <taxon>Bacteria</taxon>
        <taxon>Bacillati</taxon>
        <taxon>Bacillota</taxon>
        <taxon>Clostridia</taxon>
        <taxon>Eubacteriales</taxon>
        <taxon>Intestinimonas</taxon>
    </lineage>
</organism>
<gene>
    <name evidence="17" type="ORF">H9701_02020</name>
</gene>
<accession>A0A9D2SZ11</accession>
<dbReference type="InterPro" id="IPR038009">
    <property type="entry name" value="GlmU_C_LbH"/>
</dbReference>
<dbReference type="EMBL" id="DWWJ01000036">
    <property type="protein sequence ID" value="HJC40317.1"/>
    <property type="molecule type" value="Genomic_DNA"/>
</dbReference>
<sequence>MRSMGAIVFLPREGEEPSLLLRPILFDPAAVWLSAALERAGVERFLVVCREEDRAAAGASFPQGTEFVTEGAEDAASRLLAFLDDLEDRVCVFTRPVFLDDQGAGYLTGRFGDALPKGEDAGVYALPPKTLREAAAGGADFLTAVRALGRSFGVQGGHYQGLLPLDGCAPTWDSAQSFARYASIARLTEALSTRPVRFIDKERAYIGPRVRVGEGTVILPGVILRGETVIGRDCEIGPDAMIRDCVIGDRVTVNASQLNESTVDDGAKVGPFAYVRPNCRVGKDVKVGDFVELKNSTIGDGTKISHLTYVGDTDAGSHINFGCGTVTVNYDGSAKYRTVIGDGAFIGCNTNLVAPVKIGEGAYTAAGSTVTEDVPADSLCIARSPQTIKVQWAAKRRRAKGRK</sequence>
<dbReference type="InterPro" id="IPR011004">
    <property type="entry name" value="Trimer_LpxA-like_sf"/>
</dbReference>
<evidence type="ECO:0000256" key="7">
    <source>
        <dbReference type="ARBA" id="ARBA00022695"/>
    </source>
</evidence>
<dbReference type="InterPro" id="IPR050065">
    <property type="entry name" value="GlmU-like"/>
</dbReference>
<reference evidence="17" key="1">
    <citation type="journal article" date="2021" name="PeerJ">
        <title>Extensive microbial diversity within the chicken gut microbiome revealed by metagenomics and culture.</title>
        <authorList>
            <person name="Gilroy R."/>
            <person name="Ravi A."/>
            <person name="Getino M."/>
            <person name="Pursley I."/>
            <person name="Horton D.L."/>
            <person name="Alikhan N.F."/>
            <person name="Baker D."/>
            <person name="Gharbi K."/>
            <person name="Hall N."/>
            <person name="Watson M."/>
            <person name="Adriaenssens E.M."/>
            <person name="Foster-Nyarko E."/>
            <person name="Jarju S."/>
            <person name="Secka A."/>
            <person name="Antonio M."/>
            <person name="Oren A."/>
            <person name="Chaudhuri R.R."/>
            <person name="La Ragione R."/>
            <person name="Hildebrand F."/>
            <person name="Pallen M.J."/>
        </authorList>
    </citation>
    <scope>NUCLEOTIDE SEQUENCE</scope>
    <source>
        <strain evidence="17">CHK186-1790</strain>
    </source>
</reference>
<dbReference type="GO" id="GO:0005737">
    <property type="term" value="C:cytoplasm"/>
    <property type="evidence" value="ECO:0007669"/>
    <property type="project" value="UniProtKB-SubCell"/>
</dbReference>
<dbReference type="PANTHER" id="PTHR43584">
    <property type="entry name" value="NUCLEOTIDYL TRANSFERASE"/>
    <property type="match status" value="1"/>
</dbReference>
<comment type="similarity">
    <text evidence="3">In the C-terminal section; belongs to the transferase hexapeptide repeat family.</text>
</comment>
<comment type="catalytic activity">
    <reaction evidence="15">
        <text>N-acetyl-alpha-D-glucosamine 1-phosphate + UTP + H(+) = UDP-N-acetyl-alpha-D-glucosamine + diphosphate</text>
        <dbReference type="Rhea" id="RHEA:13509"/>
        <dbReference type="ChEBI" id="CHEBI:15378"/>
        <dbReference type="ChEBI" id="CHEBI:33019"/>
        <dbReference type="ChEBI" id="CHEBI:46398"/>
        <dbReference type="ChEBI" id="CHEBI:57705"/>
        <dbReference type="ChEBI" id="CHEBI:57776"/>
        <dbReference type="EC" id="2.7.7.23"/>
    </reaction>
</comment>
<dbReference type="GO" id="GO:0046872">
    <property type="term" value="F:metal ion binding"/>
    <property type="evidence" value="ECO:0007669"/>
    <property type="project" value="UniProtKB-KW"/>
</dbReference>
<evidence type="ECO:0000313" key="18">
    <source>
        <dbReference type="Proteomes" id="UP000823882"/>
    </source>
</evidence>
<dbReference type="SUPFAM" id="SSF51161">
    <property type="entry name" value="Trimeric LpxA-like enzymes"/>
    <property type="match status" value="1"/>
</dbReference>
<evidence type="ECO:0000256" key="15">
    <source>
        <dbReference type="ARBA" id="ARBA00048493"/>
    </source>
</evidence>
<keyword evidence="8" id="KW-0479">Metal-binding</keyword>
<dbReference type="Pfam" id="PF00132">
    <property type="entry name" value="Hexapep"/>
    <property type="match status" value="1"/>
</dbReference>
<evidence type="ECO:0000256" key="2">
    <source>
        <dbReference type="ARBA" id="ARBA00004496"/>
    </source>
</evidence>
<comment type="catalytic activity">
    <reaction evidence="14">
        <text>alpha-D-glucosamine 1-phosphate + acetyl-CoA = N-acetyl-alpha-D-glucosamine 1-phosphate + CoA + H(+)</text>
        <dbReference type="Rhea" id="RHEA:13725"/>
        <dbReference type="ChEBI" id="CHEBI:15378"/>
        <dbReference type="ChEBI" id="CHEBI:57287"/>
        <dbReference type="ChEBI" id="CHEBI:57288"/>
        <dbReference type="ChEBI" id="CHEBI:57776"/>
        <dbReference type="ChEBI" id="CHEBI:58516"/>
        <dbReference type="EC" id="2.3.1.157"/>
    </reaction>
</comment>
<evidence type="ECO:0000256" key="3">
    <source>
        <dbReference type="ARBA" id="ARBA00007707"/>
    </source>
</evidence>
<comment type="subcellular location">
    <subcellularLocation>
        <location evidence="2">Cytoplasm</location>
    </subcellularLocation>
</comment>
<dbReference type="GO" id="GO:0071555">
    <property type="term" value="P:cell wall organization"/>
    <property type="evidence" value="ECO:0007669"/>
    <property type="project" value="UniProtKB-KW"/>
</dbReference>
<dbReference type="Proteomes" id="UP000823882">
    <property type="component" value="Unassembled WGS sequence"/>
</dbReference>
<evidence type="ECO:0000256" key="4">
    <source>
        <dbReference type="ARBA" id="ARBA00007947"/>
    </source>
</evidence>
<keyword evidence="5" id="KW-0963">Cytoplasm</keyword>
<name>A0A9D2SZ11_9FIRM</name>
<evidence type="ECO:0000256" key="9">
    <source>
        <dbReference type="ARBA" id="ARBA00022842"/>
    </source>
</evidence>
<dbReference type="Gene3D" id="2.160.10.10">
    <property type="entry name" value="Hexapeptide repeat proteins"/>
    <property type="match status" value="1"/>
</dbReference>
<dbReference type="AlphaFoldDB" id="A0A9D2SZ11"/>
<evidence type="ECO:0000313" key="17">
    <source>
        <dbReference type="EMBL" id="HJC40317.1"/>
    </source>
</evidence>
<comment type="similarity">
    <text evidence="4">In the N-terminal section; belongs to the N-acetylglucosamine-1-phosphate uridyltransferase family.</text>
</comment>
<comment type="cofactor">
    <cofactor evidence="1">
        <name>Mg(2+)</name>
        <dbReference type="ChEBI" id="CHEBI:18420"/>
    </cofactor>
</comment>
<comment type="function">
    <text evidence="16">Catalyzes the last two sequential reactions in the de novo biosynthetic pathway for UDP-N-acetylglucosamine (UDP-GlcNAc). The C-terminal domain catalyzes the transfer of acetyl group from acetyl coenzyme A to glucosamine-1-phosphate (GlcN-1-P) to produce N-acetylglucosamine-1-phosphate (GlcNAc-1-P), which is converted into UDP-GlcNAc by the transfer of uridine 5-monophosphate (from uridine 5-triphosphate), a reaction catalyzed by the N-terminal domain.</text>
</comment>
<dbReference type="GO" id="GO:0003977">
    <property type="term" value="F:UDP-N-acetylglucosamine diphosphorylase activity"/>
    <property type="evidence" value="ECO:0007669"/>
    <property type="project" value="UniProtKB-EC"/>
</dbReference>
<dbReference type="InterPro" id="IPR001451">
    <property type="entry name" value="Hexapep"/>
</dbReference>
<dbReference type="CDD" id="cd03353">
    <property type="entry name" value="LbH_GlmU_C"/>
    <property type="match status" value="1"/>
</dbReference>
<keyword evidence="6" id="KW-0808">Transferase</keyword>
<proteinExistence type="inferred from homology"/>
<dbReference type="GO" id="GO:0019134">
    <property type="term" value="F:glucosamine-1-phosphate N-acetyltransferase activity"/>
    <property type="evidence" value="ECO:0007669"/>
    <property type="project" value="UniProtKB-EC"/>
</dbReference>
<evidence type="ECO:0000256" key="8">
    <source>
        <dbReference type="ARBA" id="ARBA00022723"/>
    </source>
</evidence>
<evidence type="ECO:0000256" key="10">
    <source>
        <dbReference type="ARBA" id="ARBA00022960"/>
    </source>
</evidence>
<keyword evidence="10" id="KW-0133">Cell shape</keyword>
<evidence type="ECO:0000256" key="12">
    <source>
        <dbReference type="ARBA" id="ARBA00023315"/>
    </source>
</evidence>
<evidence type="ECO:0000256" key="1">
    <source>
        <dbReference type="ARBA" id="ARBA00001946"/>
    </source>
</evidence>
<evidence type="ECO:0000256" key="14">
    <source>
        <dbReference type="ARBA" id="ARBA00048247"/>
    </source>
</evidence>
<evidence type="ECO:0000256" key="16">
    <source>
        <dbReference type="ARBA" id="ARBA00049628"/>
    </source>
</evidence>
<evidence type="ECO:0000256" key="5">
    <source>
        <dbReference type="ARBA" id="ARBA00022490"/>
    </source>
</evidence>
<evidence type="ECO:0000256" key="11">
    <source>
        <dbReference type="ARBA" id="ARBA00022984"/>
    </source>
</evidence>
<keyword evidence="13" id="KW-0961">Cell wall biogenesis/degradation</keyword>
<dbReference type="GO" id="GO:0009252">
    <property type="term" value="P:peptidoglycan biosynthetic process"/>
    <property type="evidence" value="ECO:0007669"/>
    <property type="project" value="UniProtKB-KW"/>
</dbReference>
<keyword evidence="7" id="KW-0548">Nucleotidyltransferase</keyword>
<comment type="caution">
    <text evidence="17">The sequence shown here is derived from an EMBL/GenBank/DDBJ whole genome shotgun (WGS) entry which is preliminary data.</text>
</comment>
<dbReference type="GO" id="GO:0006048">
    <property type="term" value="P:UDP-N-acetylglucosamine biosynthetic process"/>
    <property type="evidence" value="ECO:0007669"/>
    <property type="project" value="InterPro"/>
</dbReference>
<keyword evidence="11" id="KW-0573">Peptidoglycan synthesis</keyword>
<protein>
    <submittedName>
        <fullName evidence="17">UDP-N-acetylglucosamine diphosphorylase</fullName>
    </submittedName>
</protein>
<dbReference type="GO" id="GO:0008360">
    <property type="term" value="P:regulation of cell shape"/>
    <property type="evidence" value="ECO:0007669"/>
    <property type="project" value="UniProtKB-KW"/>
</dbReference>
<keyword evidence="9" id="KW-0460">Magnesium</keyword>